<reference evidence="2" key="1">
    <citation type="submission" date="2023-04" db="EMBL/GenBank/DDBJ databases">
        <title>Genome dynamics across the evolutionary transition to endosymbiosis.</title>
        <authorList>
            <person name="Siozios S."/>
            <person name="Nadal-Jimenez P."/>
            <person name="Azagi T."/>
            <person name="Sprong H."/>
            <person name="Frost C.L."/>
            <person name="Parratt S.R."/>
            <person name="Taylor G."/>
            <person name="Brettell L."/>
            <person name="Lew K.C."/>
            <person name="Croft L."/>
            <person name="King K.C."/>
            <person name="Brockhurst M.A."/>
            <person name="Hypsa V."/>
            <person name="Novakova E."/>
            <person name="Darby A.C."/>
            <person name="Hurst G.D.D."/>
        </authorList>
    </citation>
    <scope>NUCLEOTIDE SEQUENCE</scope>
    <source>
        <strain evidence="2">AIh</strain>
    </source>
</reference>
<proteinExistence type="predicted"/>
<accession>A0AA95K8V3</accession>
<gene>
    <name evidence="2" type="ORF">QE207_06890</name>
</gene>
<keyword evidence="1" id="KW-0732">Signal</keyword>
<feature type="signal peptide" evidence="1">
    <location>
        <begin position="1"/>
        <end position="24"/>
    </location>
</feature>
<organism evidence="2 3">
    <name type="scientific">Arsenophonus nasoniae</name>
    <name type="common">son-killer infecting Nasonia vitripennis</name>
    <dbReference type="NCBI Taxonomy" id="638"/>
    <lineage>
        <taxon>Bacteria</taxon>
        <taxon>Pseudomonadati</taxon>
        <taxon>Pseudomonadota</taxon>
        <taxon>Gammaproteobacteria</taxon>
        <taxon>Enterobacterales</taxon>
        <taxon>Morganellaceae</taxon>
        <taxon>Arsenophonus</taxon>
    </lineage>
</organism>
<dbReference type="RefSeq" id="WP_280629831.1">
    <property type="nucleotide sequence ID" value="NZ_CP123498.1"/>
</dbReference>
<feature type="chain" id="PRO_5041655142" evidence="1">
    <location>
        <begin position="25"/>
        <end position="121"/>
    </location>
</feature>
<dbReference type="AlphaFoldDB" id="A0AA95K8V3"/>
<dbReference type="Proteomes" id="UP001177597">
    <property type="component" value="Chromosome"/>
</dbReference>
<evidence type="ECO:0000313" key="3">
    <source>
        <dbReference type="Proteomes" id="UP001177597"/>
    </source>
</evidence>
<name>A0AA95K8V3_9GAMM</name>
<dbReference type="EMBL" id="CP123498">
    <property type="protein sequence ID" value="WGL96287.1"/>
    <property type="molecule type" value="Genomic_DNA"/>
</dbReference>
<evidence type="ECO:0000256" key="1">
    <source>
        <dbReference type="SAM" id="SignalP"/>
    </source>
</evidence>
<sequence>MKRRNLTALFLFLMTCFFSSFSQAHVCTLGKVDSFKVHSYRAYDKDYPDYYYGYSVKINNNWYKLRTNLHSHLNYKHVLENLETIRMAYFFGGNIELENNSSKNGCLENNELLFTDVKVLR</sequence>
<evidence type="ECO:0000313" key="2">
    <source>
        <dbReference type="EMBL" id="WGL96287.1"/>
    </source>
</evidence>
<protein>
    <submittedName>
        <fullName evidence="2">Uncharacterized protein</fullName>
    </submittedName>
</protein>